<dbReference type="SUPFAM" id="SSF55811">
    <property type="entry name" value="Nudix"/>
    <property type="match status" value="1"/>
</dbReference>
<dbReference type="PANTHER" id="PTHR47707">
    <property type="entry name" value="8-OXO-DGTP DIPHOSPHATASE"/>
    <property type="match status" value="1"/>
</dbReference>
<keyword evidence="9" id="KW-0234">DNA repair</keyword>
<dbReference type="PROSITE" id="PS00893">
    <property type="entry name" value="NUDIX_BOX"/>
    <property type="match status" value="1"/>
</dbReference>
<dbReference type="InterPro" id="IPR047127">
    <property type="entry name" value="MutT-like"/>
</dbReference>
<evidence type="ECO:0000256" key="15">
    <source>
        <dbReference type="ARBA" id="ARBA00041979"/>
    </source>
</evidence>
<evidence type="ECO:0000256" key="6">
    <source>
        <dbReference type="ARBA" id="ARBA00022763"/>
    </source>
</evidence>
<dbReference type="Gene3D" id="3.90.79.10">
    <property type="entry name" value="Nucleoside Triphosphate Pyrophosphohydrolase"/>
    <property type="match status" value="1"/>
</dbReference>
<evidence type="ECO:0000313" key="18">
    <source>
        <dbReference type="EMBL" id="UXZ05108.1"/>
    </source>
</evidence>
<dbReference type="InterPro" id="IPR000086">
    <property type="entry name" value="NUDIX_hydrolase_dom"/>
</dbReference>
<evidence type="ECO:0000256" key="9">
    <source>
        <dbReference type="ARBA" id="ARBA00023204"/>
    </source>
</evidence>
<evidence type="ECO:0000313" key="19">
    <source>
        <dbReference type="Proteomes" id="UP001063782"/>
    </source>
</evidence>
<keyword evidence="19" id="KW-1185">Reference proteome</keyword>
<dbReference type="EMBL" id="CP089977">
    <property type="protein sequence ID" value="UXZ05108.1"/>
    <property type="molecule type" value="Genomic_DNA"/>
</dbReference>
<evidence type="ECO:0000256" key="12">
    <source>
        <dbReference type="ARBA" id="ARBA00038905"/>
    </source>
</evidence>
<evidence type="ECO:0000259" key="17">
    <source>
        <dbReference type="PROSITE" id="PS51462"/>
    </source>
</evidence>
<evidence type="ECO:0000256" key="2">
    <source>
        <dbReference type="ARBA" id="ARBA00005582"/>
    </source>
</evidence>
<evidence type="ECO:0000256" key="13">
    <source>
        <dbReference type="ARBA" id="ARBA00040794"/>
    </source>
</evidence>
<keyword evidence="4" id="KW-0235">DNA replication</keyword>
<evidence type="ECO:0000256" key="5">
    <source>
        <dbReference type="ARBA" id="ARBA00022723"/>
    </source>
</evidence>
<evidence type="ECO:0000256" key="1">
    <source>
        <dbReference type="ARBA" id="ARBA00001946"/>
    </source>
</evidence>
<dbReference type="EC" id="3.6.1.55" evidence="12"/>
<keyword evidence="3" id="KW-0515">Mutator protein</keyword>
<dbReference type="RefSeq" id="WP_263076608.1">
    <property type="nucleotide sequence ID" value="NZ_CP089977.1"/>
</dbReference>
<comment type="catalytic activity">
    <reaction evidence="10">
        <text>8-oxo-dGTP + H2O = 8-oxo-dGMP + diphosphate + H(+)</text>
        <dbReference type="Rhea" id="RHEA:31575"/>
        <dbReference type="ChEBI" id="CHEBI:15377"/>
        <dbReference type="ChEBI" id="CHEBI:15378"/>
        <dbReference type="ChEBI" id="CHEBI:33019"/>
        <dbReference type="ChEBI" id="CHEBI:63224"/>
        <dbReference type="ChEBI" id="CHEBI:77896"/>
        <dbReference type="EC" id="3.6.1.55"/>
    </reaction>
</comment>
<dbReference type="Proteomes" id="UP001063782">
    <property type="component" value="Chromosome"/>
</dbReference>
<reference evidence="18" key="1">
    <citation type="submission" date="2021-12" db="EMBL/GenBank/DDBJ databases">
        <title>taxonomy of Moraxella sp. ZY201224.</title>
        <authorList>
            <person name="Li F."/>
        </authorList>
    </citation>
    <scope>NUCLEOTIDE SEQUENCE</scope>
    <source>
        <strain evidence="18">ZY201224</strain>
    </source>
</reference>
<keyword evidence="7" id="KW-0378">Hydrolase</keyword>
<evidence type="ECO:0000256" key="7">
    <source>
        <dbReference type="ARBA" id="ARBA00022801"/>
    </source>
</evidence>
<proteinExistence type="inferred from homology"/>
<comment type="cofactor">
    <cofactor evidence="1">
        <name>Mg(2+)</name>
        <dbReference type="ChEBI" id="CHEBI:18420"/>
    </cofactor>
</comment>
<dbReference type="Pfam" id="PF00293">
    <property type="entry name" value="NUDIX"/>
    <property type="match status" value="1"/>
</dbReference>
<keyword evidence="8" id="KW-0460">Magnesium</keyword>
<feature type="domain" description="Nudix hydrolase" evidence="17">
    <location>
        <begin position="16"/>
        <end position="153"/>
    </location>
</feature>
<evidence type="ECO:0000256" key="16">
    <source>
        <dbReference type="ARBA" id="ARBA00042798"/>
    </source>
</evidence>
<evidence type="ECO:0000256" key="14">
    <source>
        <dbReference type="ARBA" id="ARBA00041592"/>
    </source>
</evidence>
<gene>
    <name evidence="18" type="ORF">LU297_01240</name>
</gene>
<comment type="catalytic activity">
    <reaction evidence="11">
        <text>8-oxo-GTP + H2O = 8-oxo-GMP + diphosphate + H(+)</text>
        <dbReference type="Rhea" id="RHEA:67616"/>
        <dbReference type="ChEBI" id="CHEBI:15377"/>
        <dbReference type="ChEBI" id="CHEBI:15378"/>
        <dbReference type="ChEBI" id="CHEBI:33019"/>
        <dbReference type="ChEBI" id="CHEBI:143553"/>
        <dbReference type="ChEBI" id="CHEBI:145694"/>
    </reaction>
</comment>
<evidence type="ECO:0000256" key="10">
    <source>
        <dbReference type="ARBA" id="ARBA00035861"/>
    </source>
</evidence>
<name>A0ABY6F4Y2_9GAMM</name>
<dbReference type="CDD" id="cd03425">
    <property type="entry name" value="NUDIX_MutT_NudA_like"/>
    <property type="match status" value="1"/>
</dbReference>
<sequence>MINGINQTQHAVNFDKKIIEVAVAVLRYGDEFLLARRALHQHQGGKLEFVGGKIDAGESFFDAVIREVMEELGLSLKTDQLVFMGEIEHHYDDKSVRLHICQAMMNDEQYAAFANRQVGQEGQALLWLSKDTLLASQDALPEANAAILTWLADERAHA</sequence>
<dbReference type="PROSITE" id="PS51462">
    <property type="entry name" value="NUDIX"/>
    <property type="match status" value="1"/>
</dbReference>
<dbReference type="PANTHER" id="PTHR47707:SF1">
    <property type="entry name" value="NUDIX HYDROLASE FAMILY PROTEIN"/>
    <property type="match status" value="1"/>
</dbReference>
<keyword evidence="6" id="KW-0227">DNA damage</keyword>
<accession>A0ABY6F4Y2</accession>
<dbReference type="InterPro" id="IPR015797">
    <property type="entry name" value="NUDIX_hydrolase-like_dom_sf"/>
</dbReference>
<evidence type="ECO:0000256" key="11">
    <source>
        <dbReference type="ARBA" id="ARBA00036904"/>
    </source>
</evidence>
<keyword evidence="5" id="KW-0479">Metal-binding</keyword>
<protein>
    <recommendedName>
        <fullName evidence="13">8-oxo-dGTP diphosphatase</fullName>
        <ecNumber evidence="12">3.6.1.55</ecNumber>
    </recommendedName>
    <alternativeName>
        <fullName evidence="16">7,8-dihydro-8-oxoguanine-triphosphatase</fullName>
    </alternativeName>
    <alternativeName>
        <fullName evidence="15">Mutator protein MutT</fullName>
    </alternativeName>
    <alternativeName>
        <fullName evidence="14">dGTP pyrophosphohydrolase</fullName>
    </alternativeName>
</protein>
<evidence type="ECO:0000256" key="4">
    <source>
        <dbReference type="ARBA" id="ARBA00022705"/>
    </source>
</evidence>
<dbReference type="InterPro" id="IPR020084">
    <property type="entry name" value="NUDIX_hydrolase_CS"/>
</dbReference>
<organism evidence="18 19">
    <name type="scientific">Moraxella nasicaprae</name>
    <dbReference type="NCBI Taxonomy" id="2904122"/>
    <lineage>
        <taxon>Bacteria</taxon>
        <taxon>Pseudomonadati</taxon>
        <taxon>Pseudomonadota</taxon>
        <taxon>Gammaproteobacteria</taxon>
        <taxon>Moraxellales</taxon>
        <taxon>Moraxellaceae</taxon>
        <taxon>Moraxella</taxon>
    </lineage>
</organism>
<evidence type="ECO:0000256" key="8">
    <source>
        <dbReference type="ARBA" id="ARBA00022842"/>
    </source>
</evidence>
<evidence type="ECO:0000256" key="3">
    <source>
        <dbReference type="ARBA" id="ARBA00022457"/>
    </source>
</evidence>
<comment type="similarity">
    <text evidence="2">Belongs to the Nudix hydrolase family.</text>
</comment>